<evidence type="ECO:0000313" key="2">
    <source>
        <dbReference type="EMBL" id="KIN12600.1"/>
    </source>
</evidence>
<comment type="caution">
    <text evidence="2">The sequence shown here is derived from an EMBL/GenBank/DDBJ whole genome shotgun (WGS) entry which is preliminary data.</text>
</comment>
<sequence length="240" mass="28087">MRQFWIFILTATIVLLSLYFVNFNVVHIPLFSEKQQDWASFGSYIGGTLGSLLAFLAYLGIREQLSEQRNSIKKQARDKAFDEHVTRIKESLERTNQLSIESMLPIEKHLGIELAFCLDSELQKVSEQAEPIYILDDVIHASRLIQSAEYIFRRYLYLIEQSAKDLSEACPLDEHRWSAVVTWRLFQKRAKLLNYLALKAEQELLAPNPEMYKHEYQEILMALGAYENWERDWKTMGIGF</sequence>
<evidence type="ECO:0000256" key="1">
    <source>
        <dbReference type="SAM" id="Phobius"/>
    </source>
</evidence>
<organism evidence="2 3">
    <name type="scientific">Vibrio mytili</name>
    <dbReference type="NCBI Taxonomy" id="50718"/>
    <lineage>
        <taxon>Bacteria</taxon>
        <taxon>Pseudomonadati</taxon>
        <taxon>Pseudomonadota</taxon>
        <taxon>Gammaproteobacteria</taxon>
        <taxon>Vibrionales</taxon>
        <taxon>Vibrionaceae</taxon>
        <taxon>Vibrio</taxon>
    </lineage>
</organism>
<feature type="transmembrane region" description="Helical" evidence="1">
    <location>
        <begin position="5"/>
        <end position="21"/>
    </location>
</feature>
<dbReference type="AlphaFoldDB" id="A0A0C3ICB9"/>
<name>A0A0C3ICB9_9VIBR</name>
<accession>A0A0C3ICB9</accession>
<keyword evidence="1" id="KW-0472">Membrane</keyword>
<keyword evidence="1" id="KW-1133">Transmembrane helix</keyword>
<protein>
    <submittedName>
        <fullName evidence="2">Uncharacterized protein</fullName>
    </submittedName>
</protein>
<reference evidence="2 3" key="1">
    <citation type="submission" date="2015-01" db="EMBL/GenBank/DDBJ databases">
        <title>Draft genome of Vibrio mytili type strain CAIM 528.</title>
        <authorList>
            <person name="Gonzalez-Castillo A."/>
            <person name="Gomez-Gil B."/>
            <person name="Enciso-Ibarra J."/>
        </authorList>
    </citation>
    <scope>NUCLEOTIDE SEQUENCE [LARGE SCALE GENOMIC DNA]</scope>
    <source>
        <strain evidence="2 3">CAIM 528</strain>
    </source>
</reference>
<dbReference type="EMBL" id="JXOK01000004">
    <property type="protein sequence ID" value="KIN12600.1"/>
    <property type="molecule type" value="Genomic_DNA"/>
</dbReference>
<keyword evidence="3" id="KW-1185">Reference proteome</keyword>
<dbReference type="Proteomes" id="UP000031977">
    <property type="component" value="Unassembled WGS sequence"/>
</dbReference>
<proteinExistence type="predicted"/>
<evidence type="ECO:0000313" key="3">
    <source>
        <dbReference type="Proteomes" id="UP000031977"/>
    </source>
</evidence>
<dbReference type="OrthoDB" id="346283at2"/>
<feature type="transmembrane region" description="Helical" evidence="1">
    <location>
        <begin position="41"/>
        <end position="61"/>
    </location>
</feature>
<keyword evidence="1" id="KW-0812">Transmembrane</keyword>
<gene>
    <name evidence="2" type="ORF">SU60_01590</name>
</gene>